<dbReference type="InterPro" id="IPR035917">
    <property type="entry name" value="YjbQ-like_sf"/>
</dbReference>
<dbReference type="RefSeq" id="WP_069126783.1">
    <property type="nucleotide sequence ID" value="NZ_MARB01000019.1"/>
</dbReference>
<dbReference type="Pfam" id="PF01894">
    <property type="entry name" value="YjbQ"/>
    <property type="match status" value="1"/>
</dbReference>
<comment type="similarity">
    <text evidence="1">Belongs to the UPF0047 family.</text>
</comment>
<dbReference type="Proteomes" id="UP000094769">
    <property type="component" value="Unassembled WGS sequence"/>
</dbReference>
<evidence type="ECO:0000313" key="2">
    <source>
        <dbReference type="EMBL" id="ODJ86625.1"/>
    </source>
</evidence>
<comment type="caution">
    <text evidence="2">The sequence shown here is derived from an EMBL/GenBank/DDBJ whole genome shotgun (WGS) entry which is preliminary data.</text>
</comment>
<protein>
    <recommendedName>
        <fullName evidence="4">Secondary thiamine-phosphate synthase enzyme</fullName>
    </recommendedName>
</protein>
<evidence type="ECO:0008006" key="4">
    <source>
        <dbReference type="Google" id="ProtNLM"/>
    </source>
</evidence>
<dbReference type="InterPro" id="IPR001602">
    <property type="entry name" value="UPF0047_YjbQ-like"/>
</dbReference>
<dbReference type="PIRSF" id="PIRSF004681">
    <property type="entry name" value="UCP004681"/>
    <property type="match status" value="1"/>
</dbReference>
<dbReference type="Gene3D" id="2.60.120.460">
    <property type="entry name" value="YjbQ-like"/>
    <property type="match status" value="1"/>
</dbReference>
<gene>
    <name evidence="2" type="ORF">CODIS_31080</name>
</gene>
<dbReference type="PANTHER" id="PTHR30615">
    <property type="entry name" value="UNCHARACTERIZED PROTEIN YJBQ-RELATED"/>
    <property type="match status" value="1"/>
</dbReference>
<dbReference type="AlphaFoldDB" id="A0A7Z0VJ96"/>
<reference evidence="2 3" key="1">
    <citation type="submission" date="2016-06" db="EMBL/GenBank/DDBJ databases">
        <title>Genome sequence of endosymbiont of Candidatus Endolucinida thiodiazotropha.</title>
        <authorList>
            <person name="Poehlein A."/>
            <person name="Koenig S."/>
            <person name="Heiden S.E."/>
            <person name="Thuermer A."/>
            <person name="Voget S."/>
            <person name="Daniel R."/>
            <person name="Markert S."/>
            <person name="Gros O."/>
            <person name="Schweder T."/>
        </authorList>
    </citation>
    <scope>NUCLEOTIDE SEQUENCE [LARGE SCALE GENOMIC DNA]</scope>
    <source>
        <strain evidence="2 3">COS</strain>
    </source>
</reference>
<accession>A0A7Z0VJ96</accession>
<dbReference type="NCBIfam" id="TIGR00149">
    <property type="entry name" value="TIGR00149_YjbQ"/>
    <property type="match status" value="1"/>
</dbReference>
<keyword evidence="3" id="KW-1185">Reference proteome</keyword>
<sequence>MGETIHLQTDKRETLVDITDQVERVLAHSGIEQGLVNVYAQGATAAIMIQENWDQSVQSDVVNLLRKMIPQGVWLHDAQDGNGDSHLKAGLIGPSETIPIIDGKLGLSRWQNIFFCEFDGPRTDRRVVCTFLSEL</sequence>
<dbReference type="OrthoDB" id="9801725at2"/>
<dbReference type="EMBL" id="MARB01000019">
    <property type="protein sequence ID" value="ODJ86625.1"/>
    <property type="molecule type" value="Genomic_DNA"/>
</dbReference>
<evidence type="ECO:0000256" key="1">
    <source>
        <dbReference type="ARBA" id="ARBA00005534"/>
    </source>
</evidence>
<evidence type="ECO:0000313" key="3">
    <source>
        <dbReference type="Proteomes" id="UP000094769"/>
    </source>
</evidence>
<dbReference type="SUPFAM" id="SSF111038">
    <property type="entry name" value="YjbQ-like"/>
    <property type="match status" value="1"/>
</dbReference>
<proteinExistence type="inferred from homology"/>
<name>A0A7Z0VJ96_9GAMM</name>
<dbReference type="PANTHER" id="PTHR30615:SF8">
    <property type="entry name" value="UPF0047 PROTEIN C4A8.02C"/>
    <property type="match status" value="1"/>
</dbReference>
<organism evidence="2 3">
    <name type="scientific">Candidatus Thiodiazotropha endolucinida</name>
    <dbReference type="NCBI Taxonomy" id="1655433"/>
    <lineage>
        <taxon>Bacteria</taxon>
        <taxon>Pseudomonadati</taxon>
        <taxon>Pseudomonadota</taxon>
        <taxon>Gammaproteobacteria</taxon>
        <taxon>Chromatiales</taxon>
        <taxon>Sedimenticolaceae</taxon>
        <taxon>Candidatus Thiodiazotropha</taxon>
    </lineage>
</organism>